<dbReference type="InterPro" id="IPR009057">
    <property type="entry name" value="Homeodomain-like_sf"/>
</dbReference>
<dbReference type="InterPro" id="IPR050204">
    <property type="entry name" value="AraC_XylS_family_regulators"/>
</dbReference>
<dbReference type="PROSITE" id="PS00041">
    <property type="entry name" value="HTH_ARAC_FAMILY_1"/>
    <property type="match status" value="1"/>
</dbReference>
<dbReference type="PANTHER" id="PTHR46796">
    <property type="entry name" value="HTH-TYPE TRANSCRIPTIONAL ACTIVATOR RHAS-RELATED"/>
    <property type="match status" value="1"/>
</dbReference>
<reference evidence="6" key="1">
    <citation type="submission" date="2023-07" db="EMBL/GenBank/DDBJ databases">
        <title>Characterization of two Paracoccaceae strains isolated from Phycosphere and proposal of Xinfangfangia lacusdiani sp. nov.</title>
        <authorList>
            <person name="Deng Y."/>
            <person name="Zhang Y.Q."/>
        </authorList>
    </citation>
    <scope>NUCLEOTIDE SEQUENCE [LARGE SCALE GENOMIC DNA]</scope>
    <source>
        <strain evidence="6">CPCC 101403</strain>
    </source>
</reference>
<evidence type="ECO:0000256" key="3">
    <source>
        <dbReference type="ARBA" id="ARBA00023163"/>
    </source>
</evidence>
<dbReference type="EMBL" id="JAVRQI010000008">
    <property type="protein sequence ID" value="MDT1062613.1"/>
    <property type="molecule type" value="Genomic_DNA"/>
</dbReference>
<name>A0ABU3EEF0_9RHOB</name>
<dbReference type="SMART" id="SM00342">
    <property type="entry name" value="HTH_ARAC"/>
    <property type="match status" value="1"/>
</dbReference>
<dbReference type="PROSITE" id="PS01124">
    <property type="entry name" value="HTH_ARAC_FAMILY_2"/>
    <property type="match status" value="1"/>
</dbReference>
<keyword evidence="3" id="KW-0804">Transcription</keyword>
<dbReference type="SUPFAM" id="SSF46689">
    <property type="entry name" value="Homeodomain-like"/>
    <property type="match status" value="1"/>
</dbReference>
<evidence type="ECO:0000256" key="1">
    <source>
        <dbReference type="ARBA" id="ARBA00023015"/>
    </source>
</evidence>
<protein>
    <submittedName>
        <fullName evidence="5">Helix-turn-helix transcriptional regulator</fullName>
    </submittedName>
</protein>
<dbReference type="InterPro" id="IPR018062">
    <property type="entry name" value="HTH_AraC-typ_CS"/>
</dbReference>
<dbReference type="Gene3D" id="1.10.10.60">
    <property type="entry name" value="Homeodomain-like"/>
    <property type="match status" value="1"/>
</dbReference>
<dbReference type="InterPro" id="IPR020449">
    <property type="entry name" value="Tscrpt_reg_AraC-type_HTH"/>
</dbReference>
<sequence length="63" mass="7007">MTPHAWITERRVGRARHLLRGAMPIAQVAFACGFSSQSHLTRAFRKLAGRTPAEYRALARAGM</sequence>
<evidence type="ECO:0000313" key="6">
    <source>
        <dbReference type="Proteomes" id="UP001251085"/>
    </source>
</evidence>
<comment type="caution">
    <text evidence="5">The sequence shown here is derived from an EMBL/GenBank/DDBJ whole genome shotgun (WGS) entry which is preliminary data.</text>
</comment>
<organism evidence="5 6">
    <name type="scientific">Paracoccus broussonetiae</name>
    <dbReference type="NCBI Taxonomy" id="3075834"/>
    <lineage>
        <taxon>Bacteria</taxon>
        <taxon>Pseudomonadati</taxon>
        <taxon>Pseudomonadota</taxon>
        <taxon>Alphaproteobacteria</taxon>
        <taxon>Rhodobacterales</taxon>
        <taxon>Paracoccaceae</taxon>
        <taxon>Paracoccus</taxon>
    </lineage>
</organism>
<keyword evidence="1" id="KW-0805">Transcription regulation</keyword>
<keyword evidence="6" id="KW-1185">Reference proteome</keyword>
<evidence type="ECO:0000313" key="5">
    <source>
        <dbReference type="EMBL" id="MDT1062613.1"/>
    </source>
</evidence>
<dbReference type="Pfam" id="PF12833">
    <property type="entry name" value="HTH_18"/>
    <property type="match status" value="1"/>
</dbReference>
<gene>
    <name evidence="5" type="ORF">RM190_12110</name>
</gene>
<proteinExistence type="predicted"/>
<dbReference type="PRINTS" id="PR00032">
    <property type="entry name" value="HTHARAC"/>
</dbReference>
<evidence type="ECO:0000256" key="2">
    <source>
        <dbReference type="ARBA" id="ARBA00023125"/>
    </source>
</evidence>
<accession>A0ABU3EEF0</accession>
<dbReference type="Proteomes" id="UP001251085">
    <property type="component" value="Unassembled WGS sequence"/>
</dbReference>
<keyword evidence="2" id="KW-0238">DNA-binding</keyword>
<dbReference type="InterPro" id="IPR018060">
    <property type="entry name" value="HTH_AraC"/>
</dbReference>
<feature type="domain" description="HTH araC/xylS-type" evidence="4">
    <location>
        <begin position="1"/>
        <end position="58"/>
    </location>
</feature>
<evidence type="ECO:0000259" key="4">
    <source>
        <dbReference type="PROSITE" id="PS01124"/>
    </source>
</evidence>